<proteinExistence type="predicted"/>
<evidence type="ECO:0000313" key="1">
    <source>
        <dbReference type="EMBL" id="KKK82502.1"/>
    </source>
</evidence>
<dbReference type="EMBL" id="LAZR01052644">
    <property type="protein sequence ID" value="KKK82502.1"/>
    <property type="molecule type" value="Genomic_DNA"/>
</dbReference>
<name>A0A0F8YMA7_9ZZZZ</name>
<evidence type="ECO:0008006" key="2">
    <source>
        <dbReference type="Google" id="ProtNLM"/>
    </source>
</evidence>
<organism evidence="1">
    <name type="scientific">marine sediment metagenome</name>
    <dbReference type="NCBI Taxonomy" id="412755"/>
    <lineage>
        <taxon>unclassified sequences</taxon>
        <taxon>metagenomes</taxon>
        <taxon>ecological metagenomes</taxon>
    </lineage>
</organism>
<dbReference type="AlphaFoldDB" id="A0A0F8YMA7"/>
<sequence length="122" mass="13224">TVTELERLAFAAEQAGVPQEKFLISLNRFNQSLGEAAEEERKAGKETKDLTTLAGRAREAFDKYGVTVRDAGDAILFDFGRGFGHGVGMCQWGARGKAVAGLGFEAILAAYYPDSKLFKAYP</sequence>
<reference evidence="1" key="1">
    <citation type="journal article" date="2015" name="Nature">
        <title>Complex archaea that bridge the gap between prokaryotes and eukaryotes.</title>
        <authorList>
            <person name="Spang A."/>
            <person name="Saw J.H."/>
            <person name="Jorgensen S.L."/>
            <person name="Zaremba-Niedzwiedzka K."/>
            <person name="Martijn J."/>
            <person name="Lind A.E."/>
            <person name="van Eijk R."/>
            <person name="Schleper C."/>
            <person name="Guy L."/>
            <person name="Ettema T.J."/>
        </authorList>
    </citation>
    <scope>NUCLEOTIDE SEQUENCE</scope>
</reference>
<feature type="non-terminal residue" evidence="1">
    <location>
        <position position="1"/>
    </location>
</feature>
<protein>
    <recommendedName>
        <fullName evidence="2">Sporulation stage II protein D amidase enhancer LytB N-terminal domain-containing protein</fullName>
    </recommendedName>
</protein>
<gene>
    <name evidence="1" type="ORF">LCGC14_2802770</name>
</gene>
<comment type="caution">
    <text evidence="1">The sequence shown here is derived from an EMBL/GenBank/DDBJ whole genome shotgun (WGS) entry which is preliminary data.</text>
</comment>
<accession>A0A0F8YMA7</accession>